<organism evidence="10 11">
    <name type="scientific">Rhizobium chutanense</name>
    <dbReference type="NCBI Taxonomy" id="2035448"/>
    <lineage>
        <taxon>Bacteria</taxon>
        <taxon>Pseudomonadati</taxon>
        <taxon>Pseudomonadota</taxon>
        <taxon>Alphaproteobacteria</taxon>
        <taxon>Hyphomicrobiales</taxon>
        <taxon>Rhizobiaceae</taxon>
        <taxon>Rhizobium/Agrobacterium group</taxon>
        <taxon>Rhizobium</taxon>
    </lineage>
</organism>
<dbReference type="InterPro" id="IPR016163">
    <property type="entry name" value="Ald_DH_C"/>
</dbReference>
<dbReference type="Gene3D" id="3.40.309.10">
    <property type="entry name" value="Aldehyde Dehydrogenase, Chain A, domain 2"/>
    <property type="match status" value="1"/>
</dbReference>
<dbReference type="RefSeq" id="WP_126911751.1">
    <property type="nucleotide sequence ID" value="NZ_ML133785.1"/>
</dbReference>
<evidence type="ECO:0000256" key="3">
    <source>
        <dbReference type="ARBA" id="ARBA00022857"/>
    </source>
</evidence>
<gene>
    <name evidence="10" type="ORF">EFR84_29705</name>
</gene>
<evidence type="ECO:0000256" key="6">
    <source>
        <dbReference type="ARBA" id="ARBA00023097"/>
    </source>
</evidence>
<keyword evidence="6" id="KW-0558">Oxidation</keyword>
<keyword evidence="3" id="KW-0521">NADP</keyword>
<evidence type="ECO:0000256" key="1">
    <source>
        <dbReference type="ARBA" id="ARBA00009986"/>
    </source>
</evidence>
<dbReference type="EMBL" id="RJTJ01000038">
    <property type="protein sequence ID" value="RUL97986.1"/>
    <property type="molecule type" value="Genomic_DNA"/>
</dbReference>
<dbReference type="Proteomes" id="UP000278081">
    <property type="component" value="Unassembled WGS sequence"/>
</dbReference>
<comment type="caution">
    <text evidence="10">The sequence shown here is derived from an EMBL/GenBank/DDBJ whole genome shotgun (WGS) entry which is preliminary data.</text>
</comment>
<reference evidence="10 11" key="1">
    <citation type="submission" date="2018-11" db="EMBL/GenBank/DDBJ databases">
        <title>Rhizobium chutanense sp. nov., isolated from root nodules of Phaseolus vulgaris in China.</title>
        <authorList>
            <person name="Huo Y."/>
        </authorList>
    </citation>
    <scope>NUCLEOTIDE SEQUENCE [LARGE SCALE GENOMIC DNA]</scope>
    <source>
        <strain evidence="10 11">C16</strain>
    </source>
</reference>
<dbReference type="CDD" id="cd07112">
    <property type="entry name" value="ALDH_GABALDH-PuuC"/>
    <property type="match status" value="1"/>
</dbReference>
<dbReference type="FunFam" id="3.40.309.10:FF:000012">
    <property type="entry name" value="Betaine aldehyde dehydrogenase"/>
    <property type="match status" value="1"/>
</dbReference>
<dbReference type="FunFam" id="3.40.605.10:FF:000001">
    <property type="entry name" value="Aldehyde dehydrogenase 1"/>
    <property type="match status" value="1"/>
</dbReference>
<evidence type="ECO:0000259" key="9">
    <source>
        <dbReference type="Pfam" id="PF00171"/>
    </source>
</evidence>
<evidence type="ECO:0000256" key="4">
    <source>
        <dbReference type="ARBA" id="ARBA00022958"/>
    </source>
</evidence>
<accession>A0A3S0S1U0</accession>
<dbReference type="GO" id="GO:0004030">
    <property type="term" value="F:aldehyde dehydrogenase [NAD(P)+] activity"/>
    <property type="evidence" value="ECO:0007669"/>
    <property type="project" value="UniProtKB-ARBA"/>
</dbReference>
<dbReference type="OrthoDB" id="9812625at2"/>
<dbReference type="Pfam" id="PF00171">
    <property type="entry name" value="Aldedh"/>
    <property type="match status" value="1"/>
</dbReference>
<dbReference type="PROSITE" id="PS00687">
    <property type="entry name" value="ALDEHYDE_DEHYDR_GLU"/>
    <property type="match status" value="1"/>
</dbReference>
<dbReference type="Gene3D" id="3.40.605.10">
    <property type="entry name" value="Aldehyde Dehydrogenase, Chain A, domain 1"/>
    <property type="match status" value="1"/>
</dbReference>
<dbReference type="PROSITE" id="PS00070">
    <property type="entry name" value="ALDEHYDE_DEHYDR_CYS"/>
    <property type="match status" value="1"/>
</dbReference>
<evidence type="ECO:0000256" key="8">
    <source>
        <dbReference type="RuleBase" id="RU003345"/>
    </source>
</evidence>
<feature type="domain" description="Aldehyde dehydrogenase" evidence="9">
    <location>
        <begin position="32"/>
        <end position="491"/>
    </location>
</feature>
<dbReference type="InterPro" id="IPR015590">
    <property type="entry name" value="Aldehyde_DH_dom"/>
</dbReference>
<evidence type="ECO:0000313" key="10">
    <source>
        <dbReference type="EMBL" id="RUL97986.1"/>
    </source>
</evidence>
<keyword evidence="2" id="KW-0479">Metal-binding</keyword>
<evidence type="ECO:0000313" key="11">
    <source>
        <dbReference type="Proteomes" id="UP000278081"/>
    </source>
</evidence>
<comment type="similarity">
    <text evidence="1 8">Belongs to the aldehyde dehydrogenase family.</text>
</comment>
<evidence type="ECO:0000256" key="5">
    <source>
        <dbReference type="ARBA" id="ARBA00023002"/>
    </source>
</evidence>
<sequence length="505" mass="54803">MHEPLTAAEYKALAKDLHLPTNAFIDGAYRPAKSGKTFKSTNPATGELLAEIAACDAGDVDYAVAKAREAFDDGRWRQLTPGARKETLLKFAKLLERNRHELAVMESLDSGKPVRECQTVDVPDTIHTIRWHAELIDKLYDNTNSVGPNALAMVVREPIGVVACVLPWNFPLLMLAWKIAPALAAGCSVIVKPAQETTLTTLRVAELALEAGIPAGVFNVVTGSGREVGEPLGLHMDVDMVAFTGSTPTGRRFLHYSADSNLKKVVLECGGKNPAVVLDDAEDLDLVAEQVVNGAFWNMGENCSASSRLIVHASIKDELLKRIGAYMREWKTGDPLDPENRIGALVSKSHFEKVRSFLDDVKSEKLSVAFGGQTQDGVFIEPTVVDGVTPASRLFKEEIFGPILSVTTFESLSEAVALANDTNYGLTASVYTGSLRNAIRVSRDIRAGLVTVNCFGEGDASTPFGGYKESGFGGRDKSIFAHDNYCELKTIWIDVSERSVDETIR</sequence>
<dbReference type="InterPro" id="IPR016162">
    <property type="entry name" value="Ald_DH_N"/>
</dbReference>
<dbReference type="InterPro" id="IPR016161">
    <property type="entry name" value="Ald_DH/histidinol_DH"/>
</dbReference>
<dbReference type="AlphaFoldDB" id="A0A3S0S1U0"/>
<keyword evidence="4" id="KW-0630">Potassium</keyword>
<protein>
    <submittedName>
        <fullName evidence="10">Aldehyde dehydrogenase</fullName>
    </submittedName>
</protein>
<evidence type="ECO:0000256" key="2">
    <source>
        <dbReference type="ARBA" id="ARBA00022723"/>
    </source>
</evidence>
<name>A0A3S0S1U0_9HYPH</name>
<proteinExistence type="inferred from homology"/>
<dbReference type="GO" id="GO:0046872">
    <property type="term" value="F:metal ion binding"/>
    <property type="evidence" value="ECO:0007669"/>
    <property type="project" value="UniProtKB-KW"/>
</dbReference>
<evidence type="ECO:0000256" key="7">
    <source>
        <dbReference type="PROSITE-ProRule" id="PRU10007"/>
    </source>
</evidence>
<dbReference type="InterPro" id="IPR029510">
    <property type="entry name" value="Ald_DH_CS_GLU"/>
</dbReference>
<dbReference type="InterPro" id="IPR016160">
    <property type="entry name" value="Ald_DH_CS_CYS"/>
</dbReference>
<keyword evidence="5 8" id="KW-0560">Oxidoreductase</keyword>
<dbReference type="PANTHER" id="PTHR11699">
    <property type="entry name" value="ALDEHYDE DEHYDROGENASE-RELATED"/>
    <property type="match status" value="1"/>
</dbReference>
<feature type="active site" evidence="7">
    <location>
        <position position="268"/>
    </location>
</feature>
<dbReference type="SUPFAM" id="SSF53720">
    <property type="entry name" value="ALDH-like"/>
    <property type="match status" value="1"/>
</dbReference>